<evidence type="ECO:0000313" key="1">
    <source>
        <dbReference type="EMBL" id="GAH40971.1"/>
    </source>
</evidence>
<gene>
    <name evidence="1" type="ORF">S03H2_26275</name>
</gene>
<protein>
    <submittedName>
        <fullName evidence="1">Uncharacterized protein</fullName>
    </submittedName>
</protein>
<sequence>QSGSKNDIQLVETTSKALIYGTISNDGVDDLEINNGDAKQGYYYFFDPDDSSYDDPDLFDTATGHYFSSAHLPSCYDYSETPSPVYYYGGPQSISWPEIKEIRYQNLASGTNCYINN</sequence>
<dbReference type="AlphaFoldDB" id="X1F5U7"/>
<feature type="non-terminal residue" evidence="1">
    <location>
        <position position="1"/>
    </location>
</feature>
<accession>X1F5U7</accession>
<dbReference type="EMBL" id="BARU01015169">
    <property type="protein sequence ID" value="GAH40971.1"/>
    <property type="molecule type" value="Genomic_DNA"/>
</dbReference>
<feature type="non-terminal residue" evidence="1">
    <location>
        <position position="117"/>
    </location>
</feature>
<name>X1F5U7_9ZZZZ</name>
<organism evidence="1">
    <name type="scientific">marine sediment metagenome</name>
    <dbReference type="NCBI Taxonomy" id="412755"/>
    <lineage>
        <taxon>unclassified sequences</taxon>
        <taxon>metagenomes</taxon>
        <taxon>ecological metagenomes</taxon>
    </lineage>
</organism>
<proteinExistence type="predicted"/>
<reference evidence="1" key="1">
    <citation type="journal article" date="2014" name="Front. Microbiol.">
        <title>High frequency of phylogenetically diverse reductive dehalogenase-homologous genes in deep subseafloor sedimentary metagenomes.</title>
        <authorList>
            <person name="Kawai M."/>
            <person name="Futagami T."/>
            <person name="Toyoda A."/>
            <person name="Takaki Y."/>
            <person name="Nishi S."/>
            <person name="Hori S."/>
            <person name="Arai W."/>
            <person name="Tsubouchi T."/>
            <person name="Morono Y."/>
            <person name="Uchiyama I."/>
            <person name="Ito T."/>
            <person name="Fujiyama A."/>
            <person name="Inagaki F."/>
            <person name="Takami H."/>
        </authorList>
    </citation>
    <scope>NUCLEOTIDE SEQUENCE</scope>
    <source>
        <strain evidence="1">Expedition CK06-06</strain>
    </source>
</reference>
<comment type="caution">
    <text evidence="1">The sequence shown here is derived from an EMBL/GenBank/DDBJ whole genome shotgun (WGS) entry which is preliminary data.</text>
</comment>